<organism evidence="1">
    <name type="scientific">Sesamum radiatum</name>
    <name type="common">Black benniseed</name>
    <dbReference type="NCBI Taxonomy" id="300843"/>
    <lineage>
        <taxon>Eukaryota</taxon>
        <taxon>Viridiplantae</taxon>
        <taxon>Streptophyta</taxon>
        <taxon>Embryophyta</taxon>
        <taxon>Tracheophyta</taxon>
        <taxon>Spermatophyta</taxon>
        <taxon>Magnoliopsida</taxon>
        <taxon>eudicotyledons</taxon>
        <taxon>Gunneridae</taxon>
        <taxon>Pentapetalae</taxon>
        <taxon>asterids</taxon>
        <taxon>lamiids</taxon>
        <taxon>Lamiales</taxon>
        <taxon>Pedaliaceae</taxon>
        <taxon>Sesamum</taxon>
    </lineage>
</organism>
<name>A0AAW2LFL7_SESRA</name>
<evidence type="ECO:0000313" key="1">
    <source>
        <dbReference type="EMBL" id="KAL0316541.1"/>
    </source>
</evidence>
<reference evidence="1" key="1">
    <citation type="submission" date="2020-06" db="EMBL/GenBank/DDBJ databases">
        <authorList>
            <person name="Li T."/>
            <person name="Hu X."/>
            <person name="Zhang T."/>
            <person name="Song X."/>
            <person name="Zhang H."/>
            <person name="Dai N."/>
            <person name="Sheng W."/>
            <person name="Hou X."/>
            <person name="Wei L."/>
        </authorList>
    </citation>
    <scope>NUCLEOTIDE SEQUENCE</scope>
    <source>
        <strain evidence="1">G02</strain>
        <tissue evidence="1">Leaf</tissue>
    </source>
</reference>
<dbReference type="PANTHER" id="PTHR11439">
    <property type="entry name" value="GAG-POL-RELATED RETROTRANSPOSON"/>
    <property type="match status" value="1"/>
</dbReference>
<dbReference type="AlphaFoldDB" id="A0AAW2LFL7"/>
<dbReference type="EMBL" id="JACGWJ010000025">
    <property type="protein sequence ID" value="KAL0316541.1"/>
    <property type="molecule type" value="Genomic_DNA"/>
</dbReference>
<sequence length="259" mass="29012">MDVVFHEETMYCLAPKSPIQGENKNELETLNNSFDTLQSINISGGRNLDVDVGIRNEADQSLEHESSQGHVENADVQNFQEHTEVASREDPHPHNVPLNQLLSQDVLTSESQFDVKNAFLHGDFQEEVYMVPPSGCNMKVTKVTGNDLEERKSLQEHLAPCKPVSTPMDENLKLGIHQNQVAADKGRYQRLVGKLMDLAHTRPNLAYAVSVVSQFMHSPNEEHMIDVIRILRYSKSTLGKGIMFVKGVDLDITGYTDAD</sequence>
<protein>
    <submittedName>
        <fullName evidence="1">Secreted RxLR effector protein</fullName>
    </submittedName>
</protein>
<dbReference type="PANTHER" id="PTHR11439:SF467">
    <property type="entry name" value="INTEGRASE CATALYTIC DOMAIN-CONTAINING PROTEIN"/>
    <property type="match status" value="1"/>
</dbReference>
<gene>
    <name evidence="1" type="ORF">Sradi_5532300</name>
</gene>
<reference evidence="1" key="2">
    <citation type="journal article" date="2024" name="Plant">
        <title>Genomic evolution and insights into agronomic trait innovations of Sesamum species.</title>
        <authorList>
            <person name="Miao H."/>
            <person name="Wang L."/>
            <person name="Qu L."/>
            <person name="Liu H."/>
            <person name="Sun Y."/>
            <person name="Le M."/>
            <person name="Wang Q."/>
            <person name="Wei S."/>
            <person name="Zheng Y."/>
            <person name="Lin W."/>
            <person name="Duan Y."/>
            <person name="Cao H."/>
            <person name="Xiong S."/>
            <person name="Wang X."/>
            <person name="Wei L."/>
            <person name="Li C."/>
            <person name="Ma Q."/>
            <person name="Ju M."/>
            <person name="Zhao R."/>
            <person name="Li G."/>
            <person name="Mu C."/>
            <person name="Tian Q."/>
            <person name="Mei H."/>
            <person name="Zhang T."/>
            <person name="Gao T."/>
            <person name="Zhang H."/>
        </authorList>
    </citation>
    <scope>NUCLEOTIDE SEQUENCE</scope>
    <source>
        <strain evidence="1">G02</strain>
    </source>
</reference>
<comment type="caution">
    <text evidence="1">The sequence shown here is derived from an EMBL/GenBank/DDBJ whole genome shotgun (WGS) entry which is preliminary data.</text>
</comment>
<proteinExistence type="predicted"/>
<accession>A0AAW2LFL7</accession>